<keyword evidence="1" id="KW-0343">GTPase activation</keyword>
<dbReference type="GO" id="GO:0033596">
    <property type="term" value="C:TSC1-TSC2 complex"/>
    <property type="evidence" value="ECO:0007669"/>
    <property type="project" value="TreeGrafter"/>
</dbReference>
<feature type="compositionally biased region" description="Basic and acidic residues" evidence="2">
    <location>
        <begin position="1373"/>
        <end position="1387"/>
    </location>
</feature>
<dbReference type="FunFam" id="3.40.50.11210:FF:000007">
    <property type="entry name" value="Tuberous sclerosis 2"/>
    <property type="match status" value="1"/>
</dbReference>
<dbReference type="STRING" id="36022.A0A061ANP8"/>
<feature type="compositionally biased region" description="Polar residues" evidence="2">
    <location>
        <begin position="1388"/>
        <end position="1402"/>
    </location>
</feature>
<sequence length="1442" mass="162798">MDSRKSFGPGFFKSLTSSFKSPNSDREKIDSSSITDDKAKQELIDDLKRGSSSQRVKAAESLADSLYEISPSHIKDVWYCAKDMISPNAQHQSRHAGLKLLKQCVSMPSDDPEPRYMYFSDALVNCHFTKDKIDIEFSQFLQIIKLLTDNGYFIHHYQESFKKPLLEWYTNALAPTEMAKNRVVLDLFSFINDCIKAGVFNIDDHEESTRLTKDLLTNTNKLALKTSDKEILEACIQLMDNVISNQTIPDSMFYETLEIVCGAAVLDLHYFDLGTSVVMNLINKTEVTVVFSTILDIIVCKQKKGDKNLNSSVGAINVMGFLFPKFAYQISTHSLLKALTEAVSWNKPNVNIAVIRFINETMLDGMTLDQIGSKYWDFGQDASILSLLSDLSSNLSKDEDVEAYKLVLVQLQHLAEQSRYPGSMKVLIDFFIKNSKFLSAKGCLDVLRYYSVENLCSPLNPDWSANLDMILSTFFYDETKDLTVRIACVKLVLDVFNSTLLVKENDSTSMQVAQILIKQLSLESSTEVIRVFTEHLTSTLIHVPTPLFQTLVSDVFLPKMVGVQQKQRRSSLSVLSPSNTDGILFSDNTAIEVTKAFITMFATCLASDGRKAQITYVFLMDVAEYALAKKNVDLLLITAKLFSRIRSSSTKQVYLTMPTDIEGLSAAFGRNLNLRKVKETTIANLTLDEKWTYPEEIDYIPDDTLDKPSASLTIIDNTSDKLVTTPAIDIERWLSIVIQILKDCPHWEVYSFTYTHFCPQLSNISLFESCGDGIRSFRSLVCEQLQLKLPSTVKIPSNMSRQDLQVAIVRNFTPLISYHGIFSKQDEDEIISALLVGLSSWEKTAIPCIHILTVCCYELPLSIKKYISAILTKLQTRISSAFASAHILEFLLSLSYIPSLTSNFTVDEFKRAFGITFKLIQYAHDMSETKENQHQGILAHGAELAADVMPSTESLEITPVVSIYLLSISYDVIANWFLNMKLNDRRKLSSFIIKNLILSQSNRGSEVNNQNMSFLDLITRFTYSDLELNFSPIKPRKFADDVHILSSKWVYGNSIVGVDTDSVSGESIISVRRASGSSVFTIKPDESMIPVYTDQLHSKEDDDVFTASYVFLQLMVHPDQNNNVKPIPIPDEASFTRSISNFDRIPVVGFHKIGLLYIGPNQTTEKEVLSNDSGSVEFTKFLKKLGRPITLKGCKSFYVGGLDTENDTDGEIAYGWNDKILQLIFHTTTLMPSSSEDPNNTAKKRHIGNNYVNIFFDDSGHPFDFNIIKSQFNFLNIVIQPHSISFDNNANTDDHIKKYKVKVHRRAGVPGLFATCHFKIISEENLPTFVRTLALVADQFAQVWHSNGNYASNWSHRMRQILQIKEKALKTHQELKSQLHDESRKSEQNSNSGQGFLSQISSGDGLRRSNSTTRPTNTNQYEFTDDDDNEIFKNMEFNSFTK</sequence>
<dbReference type="PANTHER" id="PTHR10063:SF0">
    <property type="entry name" value="TUBERIN"/>
    <property type="match status" value="1"/>
</dbReference>
<feature type="compositionally biased region" description="Low complexity" evidence="2">
    <location>
        <begin position="1408"/>
        <end position="1419"/>
    </location>
</feature>
<reference evidence="5" key="3">
    <citation type="submission" date="2017-01" db="EMBL/GenBank/DDBJ databases">
        <authorList>
            <person name="Mah S.A."/>
            <person name="Swanson W.J."/>
            <person name="Moy G.W."/>
            <person name="Vacquier V.D."/>
        </authorList>
    </citation>
    <scope>NUCLEOTIDE SEQUENCE [LARGE SCALE GENOMIC DNA]</scope>
    <source>
        <strain evidence="5">65</strain>
    </source>
</reference>
<dbReference type="EMBL" id="MPUK01000010">
    <property type="protein sequence ID" value="ONH65594.1"/>
    <property type="molecule type" value="Genomic_DNA"/>
</dbReference>
<dbReference type="Pfam" id="PF11864">
    <property type="entry name" value="DUF3384"/>
    <property type="match status" value="1"/>
</dbReference>
<dbReference type="InterPro" id="IPR024584">
    <property type="entry name" value="Tuberin_N"/>
</dbReference>
<dbReference type="OrthoDB" id="19311at2759"/>
<dbReference type="SUPFAM" id="SSF111347">
    <property type="entry name" value="Rap/Ran-GAP"/>
    <property type="match status" value="1"/>
</dbReference>
<evidence type="ECO:0000313" key="4">
    <source>
        <dbReference type="EMBL" id="CDR39242.1"/>
    </source>
</evidence>
<dbReference type="InterPro" id="IPR027107">
    <property type="entry name" value="Tuberin/Ral-act_asu"/>
</dbReference>
<dbReference type="PROSITE" id="PS50085">
    <property type="entry name" value="RAPGAP"/>
    <property type="match status" value="1"/>
</dbReference>
<evidence type="ECO:0000256" key="1">
    <source>
        <dbReference type="ARBA" id="ARBA00022468"/>
    </source>
</evidence>
<dbReference type="PANTHER" id="PTHR10063">
    <property type="entry name" value="TUBERIN"/>
    <property type="match status" value="1"/>
</dbReference>
<reference evidence="4" key="1">
    <citation type="journal article" date="2014" name="Genome Announc.">
        <title>Genome sequence of the yeast Cyberlindnera fabianii (Hansenula fabianii).</title>
        <authorList>
            <person name="Freel K.C."/>
            <person name="Sarilar V."/>
            <person name="Neuveglise C."/>
            <person name="Devillers H."/>
            <person name="Friedrich A."/>
            <person name="Schacherer J."/>
        </authorList>
    </citation>
    <scope>NUCLEOTIDE SEQUENCE</scope>
    <source>
        <strain evidence="4">YJS4271</strain>
    </source>
</reference>
<dbReference type="Proteomes" id="UP000189513">
    <property type="component" value="Unassembled WGS sequence"/>
</dbReference>
<feature type="region of interest" description="Disordered" evidence="2">
    <location>
        <begin position="1"/>
        <end position="37"/>
    </location>
</feature>
<dbReference type="GO" id="GO:0005096">
    <property type="term" value="F:GTPase activator activity"/>
    <property type="evidence" value="ECO:0007669"/>
    <property type="project" value="UniProtKB-KW"/>
</dbReference>
<dbReference type="Pfam" id="PF02145">
    <property type="entry name" value="Rap_GAP"/>
    <property type="match status" value="1"/>
</dbReference>
<dbReference type="InterPro" id="IPR018515">
    <property type="entry name" value="Tuberin-type_domain"/>
</dbReference>
<proteinExistence type="predicted"/>
<name>A0A061ANP8_CYBFA</name>
<dbReference type="InterPro" id="IPR000331">
    <property type="entry name" value="Rap/Ran_GAP_dom"/>
</dbReference>
<reference evidence="6" key="2">
    <citation type="journal article" date="2017" name="Genome Announc.">
        <title>Genome sequences of Cyberlindnera fabianii 65, Pichia kudriavzevii 129, and Saccharomyces cerevisiae 131 isolated from fermented masau fruits in Zimbabwe.</title>
        <authorList>
            <person name="van Rijswijck I.M.H."/>
            <person name="Derks M.F.L."/>
            <person name="Abee T."/>
            <person name="de Ridder D."/>
            <person name="Smid E.J."/>
        </authorList>
    </citation>
    <scope>NUCLEOTIDE SEQUENCE [LARGE SCALE GENOMIC DNA]</scope>
    <source>
        <strain evidence="6">65</strain>
    </source>
</reference>
<accession>A0A061ANP8</accession>
<dbReference type="Gene3D" id="3.40.50.11210">
    <property type="entry name" value="Rap/Ran-GAP"/>
    <property type="match status" value="1"/>
</dbReference>
<evidence type="ECO:0000256" key="2">
    <source>
        <dbReference type="SAM" id="MobiDB-lite"/>
    </source>
</evidence>
<gene>
    <name evidence="5" type="ORF">BON22_4564</name>
    <name evidence="4" type="ORF">CYFA0S_03e01244g</name>
</gene>
<feature type="compositionally biased region" description="Basic and acidic residues" evidence="2">
    <location>
        <begin position="23"/>
        <end position="37"/>
    </location>
</feature>
<dbReference type="VEuPathDB" id="FungiDB:BON22_4564"/>
<dbReference type="GO" id="GO:0051056">
    <property type="term" value="P:regulation of small GTPase mediated signal transduction"/>
    <property type="evidence" value="ECO:0007669"/>
    <property type="project" value="InterPro"/>
</dbReference>
<dbReference type="EMBL" id="LK052888">
    <property type="protein sequence ID" value="CDR39242.1"/>
    <property type="molecule type" value="Genomic_DNA"/>
</dbReference>
<feature type="domain" description="Rap-GAP" evidence="3">
    <location>
        <begin position="1139"/>
        <end position="1372"/>
    </location>
</feature>
<feature type="region of interest" description="Disordered" evidence="2">
    <location>
        <begin position="1373"/>
        <end position="1427"/>
    </location>
</feature>
<dbReference type="GO" id="GO:0005634">
    <property type="term" value="C:nucleus"/>
    <property type="evidence" value="ECO:0007669"/>
    <property type="project" value="InterPro"/>
</dbReference>
<keyword evidence="6" id="KW-1185">Reference proteome</keyword>
<dbReference type="OMA" id="ATRFLMN"/>
<evidence type="ECO:0000313" key="5">
    <source>
        <dbReference type="EMBL" id="ONH65594.1"/>
    </source>
</evidence>
<protein>
    <submittedName>
        <fullName evidence="4">CYFA0S03e01244g1_1</fullName>
    </submittedName>
    <submittedName>
        <fullName evidence="5">Tuberous sclerosis 2 protein</fullName>
    </submittedName>
</protein>
<dbReference type="InterPro" id="IPR035974">
    <property type="entry name" value="Rap/Ran-GAP_sf"/>
</dbReference>
<dbReference type="GO" id="GO:0032007">
    <property type="term" value="P:negative regulation of TOR signaling"/>
    <property type="evidence" value="ECO:0007669"/>
    <property type="project" value="TreeGrafter"/>
</dbReference>
<evidence type="ECO:0000313" key="6">
    <source>
        <dbReference type="Proteomes" id="UP000189513"/>
    </source>
</evidence>
<organism evidence="4">
    <name type="scientific">Cyberlindnera fabianii</name>
    <name type="common">Yeast</name>
    <name type="synonym">Hansenula fabianii</name>
    <dbReference type="NCBI Taxonomy" id="36022"/>
    <lineage>
        <taxon>Eukaryota</taxon>
        <taxon>Fungi</taxon>
        <taxon>Dikarya</taxon>
        <taxon>Ascomycota</taxon>
        <taxon>Saccharomycotina</taxon>
        <taxon>Saccharomycetes</taxon>
        <taxon>Phaffomycetales</taxon>
        <taxon>Phaffomycetaceae</taxon>
        <taxon>Cyberlindnera</taxon>
    </lineage>
</organism>
<dbReference type="Pfam" id="PF03542">
    <property type="entry name" value="Tuberin"/>
    <property type="match status" value="1"/>
</dbReference>
<evidence type="ECO:0000259" key="3">
    <source>
        <dbReference type="PROSITE" id="PS50085"/>
    </source>
</evidence>